<comment type="function">
    <text evidence="12">Structural component of the gap junctions.</text>
</comment>
<dbReference type="AlphaFoldDB" id="A0A7R9EG76"/>
<feature type="transmembrane region" description="Helical" evidence="12">
    <location>
        <begin position="453"/>
        <end position="480"/>
    </location>
</feature>
<dbReference type="EMBL" id="OB795309">
    <property type="protein sequence ID" value="CAD7432040.1"/>
    <property type="molecule type" value="Genomic_DNA"/>
</dbReference>
<dbReference type="InterPro" id="IPR000990">
    <property type="entry name" value="Innexin"/>
</dbReference>
<keyword evidence="9 12" id="KW-0406">Ion transport</keyword>
<evidence type="ECO:0000256" key="7">
    <source>
        <dbReference type="ARBA" id="ARBA00022949"/>
    </source>
</evidence>
<comment type="similarity">
    <text evidence="12">Belongs to the pannexin family.</text>
</comment>
<organism evidence="13">
    <name type="scientific">Timema monikensis</name>
    <dbReference type="NCBI Taxonomy" id="170555"/>
    <lineage>
        <taxon>Eukaryota</taxon>
        <taxon>Metazoa</taxon>
        <taxon>Ecdysozoa</taxon>
        <taxon>Arthropoda</taxon>
        <taxon>Hexapoda</taxon>
        <taxon>Insecta</taxon>
        <taxon>Pterygota</taxon>
        <taxon>Neoptera</taxon>
        <taxon>Polyneoptera</taxon>
        <taxon>Phasmatodea</taxon>
        <taxon>Timematodea</taxon>
        <taxon>Timematoidea</taxon>
        <taxon>Timematidae</taxon>
        <taxon>Timema</taxon>
    </lineage>
</organism>
<dbReference type="GO" id="GO:0005921">
    <property type="term" value="C:gap junction"/>
    <property type="evidence" value="ECO:0007669"/>
    <property type="project" value="UniProtKB-SubCell"/>
</dbReference>
<dbReference type="GO" id="GO:0034220">
    <property type="term" value="P:monoatomic ion transmembrane transport"/>
    <property type="evidence" value="ECO:0007669"/>
    <property type="project" value="UniProtKB-KW"/>
</dbReference>
<name>A0A7R9EG76_9NEOP</name>
<dbReference type="GO" id="GO:0005886">
    <property type="term" value="C:plasma membrane"/>
    <property type="evidence" value="ECO:0007669"/>
    <property type="project" value="UniProtKB-SubCell"/>
</dbReference>
<keyword evidence="5 12" id="KW-0812">Transmembrane</keyword>
<evidence type="ECO:0000256" key="9">
    <source>
        <dbReference type="ARBA" id="ARBA00023065"/>
    </source>
</evidence>
<evidence type="ECO:0000256" key="2">
    <source>
        <dbReference type="ARBA" id="ARBA00004651"/>
    </source>
</evidence>
<evidence type="ECO:0000256" key="1">
    <source>
        <dbReference type="ARBA" id="ARBA00004610"/>
    </source>
</evidence>
<keyword evidence="7" id="KW-0965">Cell junction</keyword>
<reference evidence="13" key="1">
    <citation type="submission" date="2020-11" db="EMBL/GenBank/DDBJ databases">
        <authorList>
            <person name="Tran Van P."/>
        </authorList>
    </citation>
    <scope>NUCLEOTIDE SEQUENCE</scope>
</reference>
<proteinExistence type="inferred from homology"/>
<evidence type="ECO:0000256" key="6">
    <source>
        <dbReference type="ARBA" id="ARBA00022868"/>
    </source>
</evidence>
<keyword evidence="6" id="KW-0303">Gap junction</keyword>
<sequence length="568" mass="63432">MAVFGLVSAVAGFVKVRYLVDKAIIDNMVFRCHYRITSAIFFVCCILCTANNLIVPCEALSGTVVPCEGLSGTVVPCEGLSGTVVPCEALSGTVVPCEALSGTVVPCEALSGTVGTCDPINCINDGAIPGHVINTFCWITSTFTLPHQQGKPVGTHVVHPGVGTIGDHEKETRYHAYYQWVPFMLFFQVQSDTTALGGVLSQKPHECKVCNMLFVSQGVLFYIPHWIWKNWEEGKIRMISEGIRGAMISSKDERKDKQTRLVQYIIDTMHLHNMYAAGYFLCEALNFVNVIGNIYFIDLFLGGAFMTYGTDVVRFSNMDQENRTDPMVAIFPRLTKCTFYKFGASGTIRHHDSVCLFSGTIRHHDSVCLFSGTIRHHDCVCLFSGTIQHHDCELSNITTVCVLRNYPTSRLCVFSGTIQHHDCVCLFSGTIQHHDSLCVMAMNILNEKIYIFLWFWLIVLAVMTGMALLYSIIIVVLPSIRELILKRRFRFGTPSGVSSLVDKTQVGDFLLLHLLGQNMNMMVFGEILEELSRRLNDYMHNNMPTAPSTLEMSPIYPSKDKFPKETEA</sequence>
<keyword evidence="3 12" id="KW-0813">Transport</keyword>
<protein>
    <recommendedName>
        <fullName evidence="12">Innexin</fullName>
    </recommendedName>
</protein>
<evidence type="ECO:0000256" key="5">
    <source>
        <dbReference type="ARBA" id="ARBA00022692"/>
    </source>
</evidence>
<dbReference type="GO" id="GO:0007602">
    <property type="term" value="P:phototransduction"/>
    <property type="evidence" value="ECO:0007669"/>
    <property type="project" value="TreeGrafter"/>
</dbReference>
<keyword evidence="4" id="KW-1003">Cell membrane</keyword>
<keyword evidence="10 12" id="KW-0472">Membrane</keyword>
<dbReference type="Pfam" id="PF00876">
    <property type="entry name" value="Innexin"/>
    <property type="match status" value="3"/>
</dbReference>
<dbReference type="PANTHER" id="PTHR11893:SF37">
    <property type="entry name" value="INNEXIN INX3"/>
    <property type="match status" value="1"/>
</dbReference>
<comment type="subcellular location">
    <subcellularLocation>
        <location evidence="1">Cell junction</location>
        <location evidence="1">Gap junction</location>
    </subcellularLocation>
    <subcellularLocation>
        <location evidence="2 12">Cell membrane</location>
        <topology evidence="2 12">Multi-pass membrane protein</topology>
    </subcellularLocation>
</comment>
<comment type="caution">
    <text evidence="12">Lacks conserved residue(s) required for the propagation of feature annotation.</text>
</comment>
<evidence type="ECO:0000256" key="3">
    <source>
        <dbReference type="ARBA" id="ARBA00022448"/>
    </source>
</evidence>
<keyword evidence="8 12" id="KW-1133">Transmembrane helix</keyword>
<keyword evidence="11 12" id="KW-0407">Ion channel</keyword>
<evidence type="ECO:0000256" key="12">
    <source>
        <dbReference type="RuleBase" id="RU010713"/>
    </source>
</evidence>
<dbReference type="PROSITE" id="PS51013">
    <property type="entry name" value="PANNEXIN"/>
    <property type="match status" value="1"/>
</dbReference>
<evidence type="ECO:0000256" key="8">
    <source>
        <dbReference type="ARBA" id="ARBA00022989"/>
    </source>
</evidence>
<accession>A0A7R9EG76</accession>
<dbReference type="GO" id="GO:0005243">
    <property type="term" value="F:gap junction channel activity"/>
    <property type="evidence" value="ECO:0007669"/>
    <property type="project" value="TreeGrafter"/>
</dbReference>
<gene>
    <name evidence="12" type="primary">inx</name>
    <name evidence="13" type="ORF">TMSB3V08_LOCUS8758</name>
</gene>
<dbReference type="PANTHER" id="PTHR11893">
    <property type="entry name" value="INNEXIN"/>
    <property type="match status" value="1"/>
</dbReference>
<evidence type="ECO:0000256" key="10">
    <source>
        <dbReference type="ARBA" id="ARBA00023136"/>
    </source>
</evidence>
<evidence type="ECO:0000256" key="4">
    <source>
        <dbReference type="ARBA" id="ARBA00022475"/>
    </source>
</evidence>
<evidence type="ECO:0000313" key="13">
    <source>
        <dbReference type="EMBL" id="CAD7432040.1"/>
    </source>
</evidence>
<evidence type="ECO:0000256" key="11">
    <source>
        <dbReference type="ARBA" id="ARBA00023303"/>
    </source>
</evidence>
<dbReference type="PRINTS" id="PR01262">
    <property type="entry name" value="INNEXIN"/>
</dbReference>